<dbReference type="EMBL" id="JAPWDQ010000004">
    <property type="protein sequence ID" value="KAJ5489131.1"/>
    <property type="molecule type" value="Genomic_DNA"/>
</dbReference>
<sequence length="105" mass="11989">MLPVRAPQSPQHQRTRPGWNFEIYSDPEEFTFPAGWPSSEEMNSEYRSAEDNKENRLFLAAATEARQPRRPPRQLDQSAVALGPRDAFGSPFLTRHSHHDDEAGN</sequence>
<gene>
    <name evidence="2" type="ORF">N7539_004021</name>
</gene>
<organism evidence="2 3">
    <name type="scientific">Penicillium diatomitis</name>
    <dbReference type="NCBI Taxonomy" id="2819901"/>
    <lineage>
        <taxon>Eukaryota</taxon>
        <taxon>Fungi</taxon>
        <taxon>Dikarya</taxon>
        <taxon>Ascomycota</taxon>
        <taxon>Pezizomycotina</taxon>
        <taxon>Eurotiomycetes</taxon>
        <taxon>Eurotiomycetidae</taxon>
        <taxon>Eurotiales</taxon>
        <taxon>Aspergillaceae</taxon>
        <taxon>Penicillium</taxon>
    </lineage>
</organism>
<dbReference type="RefSeq" id="XP_056791164.1">
    <property type="nucleotide sequence ID" value="XM_056933623.1"/>
</dbReference>
<evidence type="ECO:0000313" key="2">
    <source>
        <dbReference type="EMBL" id="KAJ5489131.1"/>
    </source>
</evidence>
<dbReference type="AlphaFoldDB" id="A0A9X0BXT3"/>
<reference evidence="2" key="1">
    <citation type="submission" date="2022-12" db="EMBL/GenBank/DDBJ databases">
        <authorList>
            <person name="Petersen C."/>
        </authorList>
    </citation>
    <scope>NUCLEOTIDE SEQUENCE</scope>
    <source>
        <strain evidence="2">IBT 30728</strain>
    </source>
</reference>
<proteinExistence type="predicted"/>
<name>A0A9X0BXT3_9EURO</name>
<feature type="region of interest" description="Disordered" evidence="1">
    <location>
        <begin position="32"/>
        <end position="51"/>
    </location>
</feature>
<dbReference type="Proteomes" id="UP001148312">
    <property type="component" value="Unassembled WGS sequence"/>
</dbReference>
<dbReference type="GeneID" id="81623872"/>
<comment type="caution">
    <text evidence="2">The sequence shown here is derived from an EMBL/GenBank/DDBJ whole genome shotgun (WGS) entry which is preliminary data.</text>
</comment>
<evidence type="ECO:0000256" key="1">
    <source>
        <dbReference type="SAM" id="MobiDB-lite"/>
    </source>
</evidence>
<reference evidence="2" key="2">
    <citation type="journal article" date="2023" name="IMA Fungus">
        <title>Comparative genomic study of the Penicillium genus elucidates a diverse pangenome and 15 lateral gene transfer events.</title>
        <authorList>
            <person name="Petersen C."/>
            <person name="Sorensen T."/>
            <person name="Nielsen M.R."/>
            <person name="Sondergaard T.E."/>
            <person name="Sorensen J.L."/>
            <person name="Fitzpatrick D.A."/>
            <person name="Frisvad J.C."/>
            <person name="Nielsen K.L."/>
        </authorList>
    </citation>
    <scope>NUCLEOTIDE SEQUENCE</scope>
    <source>
        <strain evidence="2">IBT 30728</strain>
    </source>
</reference>
<protein>
    <submittedName>
        <fullName evidence="2">Uncharacterized protein</fullName>
    </submittedName>
</protein>
<keyword evidence="3" id="KW-1185">Reference proteome</keyword>
<feature type="region of interest" description="Disordered" evidence="1">
    <location>
        <begin position="63"/>
        <end position="105"/>
    </location>
</feature>
<accession>A0A9X0BXT3</accession>
<evidence type="ECO:0000313" key="3">
    <source>
        <dbReference type="Proteomes" id="UP001148312"/>
    </source>
</evidence>